<dbReference type="Proteomes" id="UP000499080">
    <property type="component" value="Unassembled WGS sequence"/>
</dbReference>
<dbReference type="Pfam" id="PF14688">
    <property type="entry name" value="DUF4461"/>
    <property type="match status" value="1"/>
</dbReference>
<evidence type="ECO:0000313" key="3">
    <source>
        <dbReference type="Proteomes" id="UP000499080"/>
    </source>
</evidence>
<dbReference type="InterPro" id="IPR027989">
    <property type="entry name" value="DUF4461"/>
</dbReference>
<feature type="non-terminal residue" evidence="2">
    <location>
        <position position="1"/>
    </location>
</feature>
<organism evidence="2 3">
    <name type="scientific">Araneus ventricosus</name>
    <name type="common">Orbweaver spider</name>
    <name type="synonym">Epeira ventricosa</name>
    <dbReference type="NCBI Taxonomy" id="182803"/>
    <lineage>
        <taxon>Eukaryota</taxon>
        <taxon>Metazoa</taxon>
        <taxon>Ecdysozoa</taxon>
        <taxon>Arthropoda</taxon>
        <taxon>Chelicerata</taxon>
        <taxon>Arachnida</taxon>
        <taxon>Araneae</taxon>
        <taxon>Araneomorphae</taxon>
        <taxon>Entelegynae</taxon>
        <taxon>Araneoidea</taxon>
        <taxon>Araneidae</taxon>
        <taxon>Araneus</taxon>
    </lineage>
</organism>
<evidence type="ECO:0000313" key="2">
    <source>
        <dbReference type="EMBL" id="GBL93796.1"/>
    </source>
</evidence>
<dbReference type="AlphaFoldDB" id="A0A4Y2BR88"/>
<feature type="domain" description="DUF4461" evidence="1">
    <location>
        <begin position="2"/>
        <end position="49"/>
    </location>
</feature>
<protein>
    <recommendedName>
        <fullName evidence="1">DUF4461 domain-containing protein</fullName>
    </recommendedName>
</protein>
<proteinExistence type="predicted"/>
<keyword evidence="3" id="KW-1185">Reference proteome</keyword>
<sequence>AFQLVVECESGLLMLSPTGQFIVPASCPALVLVDFTGKNMDEANQKLQLYIT</sequence>
<accession>A0A4Y2BR88</accession>
<evidence type="ECO:0000259" key="1">
    <source>
        <dbReference type="Pfam" id="PF14688"/>
    </source>
</evidence>
<reference evidence="2 3" key="1">
    <citation type="journal article" date="2019" name="Sci. Rep.">
        <title>Orb-weaving spider Araneus ventricosus genome elucidates the spidroin gene catalogue.</title>
        <authorList>
            <person name="Kono N."/>
            <person name="Nakamura H."/>
            <person name="Ohtoshi R."/>
            <person name="Moran D.A.P."/>
            <person name="Shinohara A."/>
            <person name="Yoshida Y."/>
            <person name="Fujiwara M."/>
            <person name="Mori M."/>
            <person name="Tomita M."/>
            <person name="Arakawa K."/>
        </authorList>
    </citation>
    <scope>NUCLEOTIDE SEQUENCE [LARGE SCALE GENOMIC DNA]</scope>
</reference>
<gene>
    <name evidence="2" type="ORF">AVEN_127718_1</name>
</gene>
<dbReference type="OrthoDB" id="4238at2759"/>
<name>A0A4Y2BR88_ARAVE</name>
<dbReference type="EMBL" id="BGPR01160419">
    <property type="protein sequence ID" value="GBL93796.1"/>
    <property type="molecule type" value="Genomic_DNA"/>
</dbReference>
<comment type="caution">
    <text evidence="2">The sequence shown here is derived from an EMBL/GenBank/DDBJ whole genome shotgun (WGS) entry which is preliminary data.</text>
</comment>